<organism evidence="2 3">
    <name type="scientific">Lactobacillus ultunensis DSM 16047</name>
    <dbReference type="NCBI Taxonomy" id="525365"/>
    <lineage>
        <taxon>Bacteria</taxon>
        <taxon>Bacillati</taxon>
        <taxon>Bacillota</taxon>
        <taxon>Bacilli</taxon>
        <taxon>Lactobacillales</taxon>
        <taxon>Lactobacillaceae</taxon>
        <taxon>Lactobacillus</taxon>
    </lineage>
</organism>
<dbReference type="GO" id="GO:0003677">
    <property type="term" value="F:DNA binding"/>
    <property type="evidence" value="ECO:0007669"/>
    <property type="project" value="InterPro"/>
</dbReference>
<gene>
    <name evidence="2" type="ORF">HMPREF0548_0426</name>
</gene>
<dbReference type="PATRIC" id="fig|525365.8.peg.623"/>
<keyword evidence="3" id="KW-1185">Reference proteome</keyword>
<dbReference type="GO" id="GO:0004803">
    <property type="term" value="F:transposase activity"/>
    <property type="evidence" value="ECO:0007669"/>
    <property type="project" value="InterPro"/>
</dbReference>
<dbReference type="Pfam" id="PF02371">
    <property type="entry name" value="Transposase_20"/>
    <property type="match status" value="1"/>
</dbReference>
<evidence type="ECO:0000259" key="1">
    <source>
        <dbReference type="Pfam" id="PF02371"/>
    </source>
</evidence>
<dbReference type="AlphaFoldDB" id="C2EL80"/>
<dbReference type="GO" id="GO:0006313">
    <property type="term" value="P:DNA transposition"/>
    <property type="evidence" value="ECO:0007669"/>
    <property type="project" value="InterPro"/>
</dbReference>
<dbReference type="EMBL" id="ACGU01000016">
    <property type="protein sequence ID" value="EEJ72730.1"/>
    <property type="molecule type" value="Genomic_DNA"/>
</dbReference>
<comment type="caution">
    <text evidence="2">The sequence shown here is derived from an EMBL/GenBank/DDBJ whole genome shotgun (WGS) entry which is preliminary data.</text>
</comment>
<feature type="domain" description="Transposase IS116/IS110/IS902 C-terminal" evidence="1">
    <location>
        <begin position="17"/>
        <end position="54"/>
    </location>
</feature>
<dbReference type="InterPro" id="IPR003346">
    <property type="entry name" value="Transposase_20"/>
</dbReference>
<dbReference type="Proteomes" id="UP000005583">
    <property type="component" value="Unassembled WGS sequence"/>
</dbReference>
<protein>
    <recommendedName>
        <fullName evidence="1">Transposase IS116/IS110/IS902 C-terminal domain-containing protein</fullName>
    </recommendedName>
</protein>
<proteinExistence type="predicted"/>
<accession>C2EL80</accession>
<name>C2EL80_9LACO</name>
<evidence type="ECO:0000313" key="2">
    <source>
        <dbReference type="EMBL" id="EEJ72730.1"/>
    </source>
</evidence>
<evidence type="ECO:0000313" key="3">
    <source>
        <dbReference type="Proteomes" id="UP000005583"/>
    </source>
</evidence>
<sequence length="57" mass="6404">MKKLAKQVNDQSLIIYENIPGIAKTTAVRLAIELRDLRRFETLAQIDAFAGIDQATM</sequence>
<dbReference type="HOGENOM" id="CLU_2991117_0_0_9"/>
<reference evidence="2 3" key="1">
    <citation type="submission" date="2009-01" db="EMBL/GenBank/DDBJ databases">
        <authorList>
            <person name="Qin X."/>
            <person name="Bachman B."/>
            <person name="Battles P."/>
            <person name="Bell A."/>
            <person name="Bess C."/>
            <person name="Bickham C."/>
            <person name="Chaboub L."/>
            <person name="Chen D."/>
            <person name="Coyle M."/>
            <person name="Deiros D.R."/>
            <person name="Dinh H."/>
            <person name="Forbes L."/>
            <person name="Fowler G."/>
            <person name="Francisco L."/>
            <person name="Fu Q."/>
            <person name="Gubbala S."/>
            <person name="Hale W."/>
            <person name="Han Y."/>
            <person name="Hemphill L."/>
            <person name="Highlander S.K."/>
            <person name="Hirani K."/>
            <person name="Hogues M."/>
            <person name="Jackson L."/>
            <person name="Jakkamsetti A."/>
            <person name="Javaid M."/>
            <person name="Jiang H."/>
            <person name="Korchina V."/>
            <person name="Kovar C."/>
            <person name="Lara F."/>
            <person name="Lee S."/>
            <person name="Mata R."/>
            <person name="Mathew T."/>
            <person name="Moen C."/>
            <person name="Morales K."/>
            <person name="Munidasa M."/>
            <person name="Nazareth L."/>
            <person name="Ngo R."/>
            <person name="Nguyen L."/>
            <person name="Okwuonu G."/>
            <person name="Ongeri F."/>
            <person name="Patil S."/>
            <person name="Petrosino J."/>
            <person name="Pham C."/>
            <person name="Pham P."/>
            <person name="Pu L.-L."/>
            <person name="Puazo M."/>
            <person name="Raj R."/>
            <person name="Reid J."/>
            <person name="Rouhana J."/>
            <person name="Saada N."/>
            <person name="Shang Y."/>
            <person name="Simmons D."/>
            <person name="Thornton R."/>
            <person name="Warren J."/>
            <person name="Weissenberger G."/>
            <person name="Zhang J."/>
            <person name="Zhang L."/>
            <person name="Zhou C."/>
            <person name="Zhu D."/>
            <person name="Muzny D."/>
            <person name="Worley K."/>
            <person name="Gibbs R."/>
        </authorList>
    </citation>
    <scope>NUCLEOTIDE SEQUENCE [LARGE SCALE GENOMIC DNA]</scope>
    <source>
        <strain evidence="2 3">DSM 16047</strain>
    </source>
</reference>